<evidence type="ECO:0000313" key="3">
    <source>
        <dbReference type="Proteomes" id="UP001363622"/>
    </source>
</evidence>
<reference evidence="2 3" key="1">
    <citation type="submission" date="2024-04" db="EMBL/GenBank/DDBJ databases">
        <title>Phyllosticta paracitricarpa is synonymous to the EU quarantine fungus P. citricarpa based on phylogenomic analyses.</title>
        <authorList>
            <consortium name="Lawrence Berkeley National Laboratory"/>
            <person name="Van Ingen-Buijs V.A."/>
            <person name="Van Westerhoven A.C."/>
            <person name="Haridas S."/>
            <person name="Skiadas P."/>
            <person name="Martin F."/>
            <person name="Groenewald J.Z."/>
            <person name="Crous P.W."/>
            <person name="Seidl M.F."/>
        </authorList>
    </citation>
    <scope>NUCLEOTIDE SEQUENCE [LARGE SCALE GENOMIC DNA]</scope>
    <source>
        <strain evidence="2 3">CBS 123371</strain>
    </source>
</reference>
<gene>
    <name evidence="2" type="ORF">IWZ03DRAFT_383694</name>
</gene>
<sequence>MSTSLFSCLSVLQAACTAQHGRITLYMKLSPSLCHLFPSPIHPLLPPSPFPRPNNPSSSHPFFAHLPRACARCFFSCVLHPTIPQQHTIPACPAFPVVSLSWSYTPI</sequence>
<comment type="caution">
    <text evidence="2">The sequence shown here is derived from an EMBL/GenBank/DDBJ whole genome shotgun (WGS) entry which is preliminary data.</text>
</comment>
<feature type="chain" id="PRO_5047285466" description="Secreted protein" evidence="1">
    <location>
        <begin position="19"/>
        <end position="107"/>
    </location>
</feature>
<proteinExistence type="predicted"/>
<dbReference type="EMBL" id="JBBPHU010000009">
    <property type="protein sequence ID" value="KAK7514043.1"/>
    <property type="molecule type" value="Genomic_DNA"/>
</dbReference>
<keyword evidence="1" id="KW-0732">Signal</keyword>
<feature type="signal peptide" evidence="1">
    <location>
        <begin position="1"/>
        <end position="18"/>
    </location>
</feature>
<evidence type="ECO:0008006" key="4">
    <source>
        <dbReference type="Google" id="ProtNLM"/>
    </source>
</evidence>
<organism evidence="2 3">
    <name type="scientific">Phyllosticta citriasiana</name>
    <dbReference type="NCBI Taxonomy" id="595635"/>
    <lineage>
        <taxon>Eukaryota</taxon>
        <taxon>Fungi</taxon>
        <taxon>Dikarya</taxon>
        <taxon>Ascomycota</taxon>
        <taxon>Pezizomycotina</taxon>
        <taxon>Dothideomycetes</taxon>
        <taxon>Dothideomycetes incertae sedis</taxon>
        <taxon>Botryosphaeriales</taxon>
        <taxon>Phyllostictaceae</taxon>
        <taxon>Phyllosticta</taxon>
    </lineage>
</organism>
<name>A0ABR1KG89_9PEZI</name>
<accession>A0ABR1KG89</accession>
<evidence type="ECO:0000256" key="1">
    <source>
        <dbReference type="SAM" id="SignalP"/>
    </source>
</evidence>
<protein>
    <recommendedName>
        <fullName evidence="4">Secreted protein</fullName>
    </recommendedName>
</protein>
<keyword evidence="3" id="KW-1185">Reference proteome</keyword>
<evidence type="ECO:0000313" key="2">
    <source>
        <dbReference type="EMBL" id="KAK7514043.1"/>
    </source>
</evidence>
<dbReference type="Proteomes" id="UP001363622">
    <property type="component" value="Unassembled WGS sequence"/>
</dbReference>